<dbReference type="AlphaFoldDB" id="A0A2T5YSE5"/>
<evidence type="ECO:0008006" key="3">
    <source>
        <dbReference type="Google" id="ProtNLM"/>
    </source>
</evidence>
<dbReference type="Proteomes" id="UP000244225">
    <property type="component" value="Unassembled WGS sequence"/>
</dbReference>
<name>A0A2T5YSE5_9BACT</name>
<keyword evidence="2" id="KW-1185">Reference proteome</keyword>
<sequence>MQHKFTKGCKAQKSTPFPRILFLTLTIYDMRNSKYVFASAWLVLLLILFMPQHRAFAQSGEGEGPPSAAYDRILKLHPLQIGEVYFSYEKMRTERISNEFGLSYVYQGYLKSDDFLPDAVKVGGVHIRMSQRYYTSKKYDNVPFGFFHGPMFGYRFMAFEEGAFDSPFESPSDPSGRRVGRLYQNSLELSYQLGGQFKLGQHFTWEVSAALGARLKYALAKNADELLPEHIIGHTLASEPNSAIFIVPAPQLNVSVGYAF</sequence>
<accession>A0A2T5YSE5</accession>
<protein>
    <recommendedName>
        <fullName evidence="3">Outer membrane protein with beta-barrel domain</fullName>
    </recommendedName>
</protein>
<gene>
    <name evidence="1" type="ORF">C8N40_10180</name>
</gene>
<reference evidence="1 2" key="1">
    <citation type="submission" date="2018-04" db="EMBL/GenBank/DDBJ databases">
        <title>Genomic Encyclopedia of Archaeal and Bacterial Type Strains, Phase II (KMG-II): from individual species to whole genera.</title>
        <authorList>
            <person name="Goeker M."/>
        </authorList>
    </citation>
    <scope>NUCLEOTIDE SEQUENCE [LARGE SCALE GENOMIC DNA]</scope>
    <source>
        <strain evidence="1 2">DSM 100162</strain>
    </source>
</reference>
<comment type="caution">
    <text evidence="1">The sequence shown here is derived from an EMBL/GenBank/DDBJ whole genome shotgun (WGS) entry which is preliminary data.</text>
</comment>
<dbReference type="EMBL" id="QBKI01000001">
    <property type="protein sequence ID" value="PTX22258.1"/>
    <property type="molecule type" value="Genomic_DNA"/>
</dbReference>
<organism evidence="1 2">
    <name type="scientific">Pontibacter mucosus</name>
    <dbReference type="NCBI Taxonomy" id="1649266"/>
    <lineage>
        <taxon>Bacteria</taxon>
        <taxon>Pseudomonadati</taxon>
        <taxon>Bacteroidota</taxon>
        <taxon>Cytophagia</taxon>
        <taxon>Cytophagales</taxon>
        <taxon>Hymenobacteraceae</taxon>
        <taxon>Pontibacter</taxon>
    </lineage>
</organism>
<evidence type="ECO:0000313" key="1">
    <source>
        <dbReference type="EMBL" id="PTX22258.1"/>
    </source>
</evidence>
<evidence type="ECO:0000313" key="2">
    <source>
        <dbReference type="Proteomes" id="UP000244225"/>
    </source>
</evidence>
<proteinExistence type="predicted"/>